<accession>A0ABU3EEU9</accession>
<name>A0ABU3EEU9_9RHOB</name>
<evidence type="ECO:0000313" key="2">
    <source>
        <dbReference type="EMBL" id="MDT1061955.1"/>
    </source>
</evidence>
<dbReference type="RefSeq" id="WP_311759047.1">
    <property type="nucleotide sequence ID" value="NZ_JAVRQI010000005.1"/>
</dbReference>
<dbReference type="InterPro" id="IPR041018">
    <property type="entry name" value="ADPRTs_Tse2"/>
</dbReference>
<dbReference type="Proteomes" id="UP001251085">
    <property type="component" value="Unassembled WGS sequence"/>
</dbReference>
<protein>
    <recommendedName>
        <fullName evidence="1">Tse2 ADP-ribosyltransferase toxin domain-containing protein</fullName>
    </recommendedName>
</protein>
<gene>
    <name evidence="2" type="ORF">RM190_08820</name>
</gene>
<dbReference type="Pfam" id="PF18648">
    <property type="entry name" value="ADPRTs_Tse2"/>
    <property type="match status" value="1"/>
</dbReference>
<reference evidence="3" key="1">
    <citation type="submission" date="2023-07" db="EMBL/GenBank/DDBJ databases">
        <title>Characterization of two Paracoccaceae strains isolated from Phycosphere and proposal of Xinfangfangia lacusdiani sp. nov.</title>
        <authorList>
            <person name="Deng Y."/>
            <person name="Zhang Y.Q."/>
        </authorList>
    </citation>
    <scope>NUCLEOTIDE SEQUENCE [LARGE SCALE GENOMIC DNA]</scope>
    <source>
        <strain evidence="3">CPCC 101403</strain>
    </source>
</reference>
<proteinExistence type="predicted"/>
<feature type="domain" description="Tse2 ADP-ribosyltransferase toxin" evidence="1">
    <location>
        <begin position="70"/>
        <end position="149"/>
    </location>
</feature>
<comment type="caution">
    <text evidence="2">The sequence shown here is derived from an EMBL/GenBank/DDBJ whole genome shotgun (WGS) entry which is preliminary data.</text>
</comment>
<keyword evidence="3" id="KW-1185">Reference proteome</keyword>
<dbReference type="EMBL" id="JAVRQI010000005">
    <property type="protein sequence ID" value="MDT1061955.1"/>
    <property type="molecule type" value="Genomic_DNA"/>
</dbReference>
<evidence type="ECO:0000313" key="3">
    <source>
        <dbReference type="Proteomes" id="UP001251085"/>
    </source>
</evidence>
<evidence type="ECO:0000259" key="1">
    <source>
        <dbReference type="Pfam" id="PF18648"/>
    </source>
</evidence>
<organism evidence="2 3">
    <name type="scientific">Paracoccus broussonetiae</name>
    <dbReference type="NCBI Taxonomy" id="3075834"/>
    <lineage>
        <taxon>Bacteria</taxon>
        <taxon>Pseudomonadati</taxon>
        <taxon>Pseudomonadota</taxon>
        <taxon>Alphaproteobacteria</taxon>
        <taxon>Rhodobacterales</taxon>
        <taxon>Paracoccaceae</taxon>
        <taxon>Paracoccus</taxon>
    </lineage>
</organism>
<sequence>MANLDKDYFRAVNKSSMDLASWKLYAGEYFQGVLDGDIEKRSWTVNVKGSDGSKKTEIRSRQDWAIRGGTIAEGAGTSIHDVSDTMSPPYLWKYFKMPSGTPVPATLKVVQRGRDAHHYQIEVATGGKLTPDTLRGALDNLARACVAREVELSK</sequence>